<evidence type="ECO:0008006" key="3">
    <source>
        <dbReference type="Google" id="ProtNLM"/>
    </source>
</evidence>
<reference evidence="1 2" key="1">
    <citation type="submission" date="2019-02" db="EMBL/GenBank/DDBJ databases">
        <title>Genome sequencing of the rare red list fungi Dentipellis fragilis.</title>
        <authorList>
            <person name="Buettner E."/>
            <person name="Kellner H."/>
        </authorList>
    </citation>
    <scope>NUCLEOTIDE SEQUENCE [LARGE SCALE GENOMIC DNA]</scope>
    <source>
        <strain evidence="1 2">DSM 105465</strain>
    </source>
</reference>
<sequence length="421" mass="48339">MLPDDLDDWDFANTDDAGFTLHLLTLSSRGLESHPACSNPVLEYEFPTYFWDGPSIRSLTIMGSSIGVHSYDGHTECIAIWDWISGEMLVDMDSEDVSFPLQDFCFLTETEFIVTSDFLSTQESCLHIFTTDVSVPGISDWEQELGIRHVLRLEFPKLARDFRVYMDLSIYTGPFVPTCRSSAPFSIDWQQSRIFALRMTVSRKVAGQWERAHYYLFVPFHDLVTILKKYESDNTEPRKPPVVPWQEWGPDRTRMFTQQMPSEADDRFHMRRRTYETSQGWVHGTRAVCTVADPRTQGPLTTQVLDFNTRDRGHFPLHVPSAAEGYVPAVAELVTEPTIIYRPDFFAEPMTTRLPYYTVPVRGSPLFADNNSAGAIMLDGERFYWFREHGSNGDIGIFLGEDEDMVDPRENTVDVDVFSFY</sequence>
<name>A0A4Y9XLQ2_9AGAM</name>
<accession>A0A4Y9XLQ2</accession>
<proteinExistence type="predicted"/>
<evidence type="ECO:0000313" key="1">
    <source>
        <dbReference type="EMBL" id="TFY50990.1"/>
    </source>
</evidence>
<gene>
    <name evidence="1" type="ORF">EVG20_g11220</name>
</gene>
<dbReference type="EMBL" id="SEOQ01001642">
    <property type="protein sequence ID" value="TFY50990.1"/>
    <property type="molecule type" value="Genomic_DNA"/>
</dbReference>
<evidence type="ECO:0000313" key="2">
    <source>
        <dbReference type="Proteomes" id="UP000298327"/>
    </source>
</evidence>
<dbReference type="OrthoDB" id="2745718at2759"/>
<comment type="caution">
    <text evidence="1">The sequence shown here is derived from an EMBL/GenBank/DDBJ whole genome shotgun (WGS) entry which is preliminary data.</text>
</comment>
<dbReference type="Proteomes" id="UP000298327">
    <property type="component" value="Unassembled WGS sequence"/>
</dbReference>
<dbReference type="AlphaFoldDB" id="A0A4Y9XLQ2"/>
<protein>
    <recommendedName>
        <fullName evidence="3">F-box domain-containing protein</fullName>
    </recommendedName>
</protein>
<keyword evidence="2" id="KW-1185">Reference proteome</keyword>
<organism evidence="1 2">
    <name type="scientific">Dentipellis fragilis</name>
    <dbReference type="NCBI Taxonomy" id="205917"/>
    <lineage>
        <taxon>Eukaryota</taxon>
        <taxon>Fungi</taxon>
        <taxon>Dikarya</taxon>
        <taxon>Basidiomycota</taxon>
        <taxon>Agaricomycotina</taxon>
        <taxon>Agaricomycetes</taxon>
        <taxon>Russulales</taxon>
        <taxon>Hericiaceae</taxon>
        <taxon>Dentipellis</taxon>
    </lineage>
</organism>